<dbReference type="PANTHER" id="PTHR43841">
    <property type="entry name" value="3-HYDROXYACYL-THIOESTER DEHYDRATASE HTDX-RELATED"/>
    <property type="match status" value="1"/>
</dbReference>
<evidence type="ECO:0000313" key="3">
    <source>
        <dbReference type="EMBL" id="MFC6867029.1"/>
    </source>
</evidence>
<protein>
    <submittedName>
        <fullName evidence="3">MaoC family dehydratase</fullName>
    </submittedName>
</protein>
<name>A0ABW2BYU6_9PSEU</name>
<proteinExistence type="inferred from homology"/>
<dbReference type="Gene3D" id="3.10.129.10">
    <property type="entry name" value="Hotdog Thioesterase"/>
    <property type="match status" value="1"/>
</dbReference>
<dbReference type="InterPro" id="IPR002539">
    <property type="entry name" value="MaoC-like_dom"/>
</dbReference>
<dbReference type="Pfam" id="PF01575">
    <property type="entry name" value="MaoC_dehydratas"/>
    <property type="match status" value="1"/>
</dbReference>
<evidence type="ECO:0000313" key="4">
    <source>
        <dbReference type="Proteomes" id="UP001596337"/>
    </source>
</evidence>
<evidence type="ECO:0000259" key="2">
    <source>
        <dbReference type="Pfam" id="PF01575"/>
    </source>
</evidence>
<organism evidence="3 4">
    <name type="scientific">Haloechinothrix salitolerans</name>
    <dbReference type="NCBI Taxonomy" id="926830"/>
    <lineage>
        <taxon>Bacteria</taxon>
        <taxon>Bacillati</taxon>
        <taxon>Actinomycetota</taxon>
        <taxon>Actinomycetes</taxon>
        <taxon>Pseudonocardiales</taxon>
        <taxon>Pseudonocardiaceae</taxon>
        <taxon>Haloechinothrix</taxon>
    </lineage>
</organism>
<dbReference type="PANTHER" id="PTHR43841:SF3">
    <property type="entry name" value="(3R)-HYDROXYACYL-ACP DEHYDRATASE SUBUNIT HADB"/>
    <property type="match status" value="1"/>
</dbReference>
<evidence type="ECO:0000256" key="1">
    <source>
        <dbReference type="ARBA" id="ARBA00005254"/>
    </source>
</evidence>
<dbReference type="SUPFAM" id="SSF54637">
    <property type="entry name" value="Thioesterase/thiol ester dehydrase-isomerase"/>
    <property type="match status" value="1"/>
</dbReference>
<dbReference type="RefSeq" id="WP_345401391.1">
    <property type="nucleotide sequence ID" value="NZ_BAABLA010000105.1"/>
</dbReference>
<accession>A0ABW2BYU6</accession>
<dbReference type="Proteomes" id="UP001596337">
    <property type="component" value="Unassembled WGS sequence"/>
</dbReference>
<keyword evidence="4" id="KW-1185">Reference proteome</keyword>
<gene>
    <name evidence="3" type="ORF">ACFQGD_07710</name>
</gene>
<dbReference type="EMBL" id="JBHSXX010000001">
    <property type="protein sequence ID" value="MFC6867029.1"/>
    <property type="molecule type" value="Genomic_DNA"/>
</dbReference>
<comment type="caution">
    <text evidence="3">The sequence shown here is derived from an EMBL/GenBank/DDBJ whole genome shotgun (WGS) entry which is preliminary data.</text>
</comment>
<comment type="similarity">
    <text evidence="1">Belongs to the enoyl-CoA hydratase/isomerase family.</text>
</comment>
<dbReference type="InterPro" id="IPR029069">
    <property type="entry name" value="HotDog_dom_sf"/>
</dbReference>
<feature type="domain" description="MaoC-like" evidence="2">
    <location>
        <begin position="9"/>
        <end position="106"/>
    </location>
</feature>
<reference evidence="4" key="1">
    <citation type="journal article" date="2019" name="Int. J. Syst. Evol. Microbiol.">
        <title>The Global Catalogue of Microorganisms (GCM) 10K type strain sequencing project: providing services to taxonomists for standard genome sequencing and annotation.</title>
        <authorList>
            <consortium name="The Broad Institute Genomics Platform"/>
            <consortium name="The Broad Institute Genome Sequencing Center for Infectious Disease"/>
            <person name="Wu L."/>
            <person name="Ma J."/>
        </authorList>
    </citation>
    <scope>NUCLEOTIDE SEQUENCE [LARGE SCALE GENOMIC DNA]</scope>
    <source>
        <strain evidence="4">KCTC 32255</strain>
    </source>
</reference>
<sequence length="137" mass="14216">MRPPIPATTGTALQGRTVGPLTLTDIVRFAGAGGDFNPLHHDAETARAAGFPDVIAMGQMHAGMLGSWVADVFGVEHLRSFEVRFAAPVNVGDTLTFTGEVTEVDHAMSPALAQVTLAVNRGDDVVLHGKATVAVAS</sequence>